<dbReference type="KEGG" id="rsin:B6N60_02964"/>
<evidence type="ECO:0000313" key="2">
    <source>
        <dbReference type="Proteomes" id="UP000683511"/>
    </source>
</evidence>
<gene>
    <name evidence="1" type="ORF">B6N60_02964</name>
</gene>
<sequence>MPLATKINGRGQEIKGIIPICALEHVQLNLKQVPTN</sequence>
<name>A0A975T990_9NOST</name>
<proteinExistence type="predicted"/>
<keyword evidence="2" id="KW-1185">Reference proteome</keyword>
<reference evidence="1" key="1">
    <citation type="submission" date="2017-04" db="EMBL/GenBank/DDBJ databases">
        <title>Genome deletions in a multicellular cyanobacterial endosymbiont for morphological adaptation in marine diatoms.</title>
        <authorList>
            <person name="Wang Y."/>
            <person name="Gao H."/>
            <person name="Li R."/>
            <person name="Xu X."/>
        </authorList>
    </citation>
    <scope>NUCLEOTIDE SEQUENCE</scope>
    <source>
        <strain evidence="1">FACHB 800</strain>
    </source>
</reference>
<evidence type="ECO:0000313" key="1">
    <source>
        <dbReference type="EMBL" id="QXE24260.1"/>
    </source>
</evidence>
<accession>A0A975T990</accession>
<protein>
    <submittedName>
        <fullName evidence="1">Uncharacterized protein</fullName>
    </submittedName>
</protein>
<dbReference type="EMBL" id="CP021056">
    <property type="protein sequence ID" value="QXE24260.1"/>
    <property type="molecule type" value="Genomic_DNA"/>
</dbReference>
<dbReference type="Proteomes" id="UP000683511">
    <property type="component" value="Chromosome"/>
</dbReference>
<organism evidence="1 2">
    <name type="scientific">Richelia sinica FACHB-800</name>
    <dbReference type="NCBI Taxonomy" id="1357546"/>
    <lineage>
        <taxon>Bacteria</taxon>
        <taxon>Bacillati</taxon>
        <taxon>Cyanobacteriota</taxon>
        <taxon>Cyanophyceae</taxon>
        <taxon>Nostocales</taxon>
        <taxon>Nostocaceae</taxon>
        <taxon>Richelia</taxon>
    </lineage>
</organism>
<dbReference type="AlphaFoldDB" id="A0A975T990"/>